<dbReference type="InterPro" id="IPR006847">
    <property type="entry name" value="IF2_N"/>
</dbReference>
<dbReference type="PATRIC" id="fig|1415166.3.peg.7547"/>
<organism evidence="3 4">
    <name type="scientific">Nocardia nova SH22a</name>
    <dbReference type="NCBI Taxonomy" id="1415166"/>
    <lineage>
        <taxon>Bacteria</taxon>
        <taxon>Bacillati</taxon>
        <taxon>Actinomycetota</taxon>
        <taxon>Actinomycetes</taxon>
        <taxon>Mycobacteriales</taxon>
        <taxon>Nocardiaceae</taxon>
        <taxon>Nocardia</taxon>
    </lineage>
</organism>
<dbReference type="Pfam" id="PF10910">
    <property type="entry name" value="Phage_gene29"/>
    <property type="match status" value="1"/>
</dbReference>
<accession>W5TY08</accession>
<protein>
    <recommendedName>
        <fullName evidence="2">Translation initiation factor IF-2 N-terminal domain-containing protein</fullName>
    </recommendedName>
</protein>
<feature type="compositionally biased region" description="Basic and acidic residues" evidence="1">
    <location>
        <begin position="1"/>
        <end position="26"/>
    </location>
</feature>
<dbReference type="OrthoDB" id="4419629at2"/>
<dbReference type="Proteomes" id="UP000019150">
    <property type="component" value="Chromosome"/>
</dbReference>
<feature type="region of interest" description="Disordered" evidence="1">
    <location>
        <begin position="1"/>
        <end position="28"/>
    </location>
</feature>
<evidence type="ECO:0000256" key="1">
    <source>
        <dbReference type="SAM" id="MobiDB-lite"/>
    </source>
</evidence>
<gene>
    <name evidence="3" type="ORF">NONO_c73550</name>
</gene>
<feature type="domain" description="Translation initiation factor IF-2 N-terminal" evidence="2">
    <location>
        <begin position="178"/>
        <end position="225"/>
    </location>
</feature>
<sequence length="226" mass="25506">MEETRQQRRARERETAATRTKLERKLRNQVGGLVDGKPFDKWPAWKGTGVPTRDNCDLTNPRQAFIWMFVAMPVMKGAPLMLPTEYWEMQSFRMWTLGARPVADPTRKYQPPESVTANAWMASGSWVSLDTPERPRKTLAQALRELPQRERAEVRAALLDGLGLDDGEKPAPPAMQYTVATLAQRLNTSVDELVSVLGNLGLTNVHADSRISREIADRIVKHMGLE</sequence>
<evidence type="ECO:0000313" key="4">
    <source>
        <dbReference type="Proteomes" id="UP000019150"/>
    </source>
</evidence>
<dbReference type="InterPro" id="IPR021226">
    <property type="entry name" value="Phage_gene29"/>
</dbReference>
<dbReference type="HOGENOM" id="CLU_1223705_0_0_11"/>
<evidence type="ECO:0000313" key="3">
    <source>
        <dbReference type="EMBL" id="AHH22111.1"/>
    </source>
</evidence>
<dbReference type="STRING" id="1415166.NONO_c73550"/>
<reference evidence="3 4" key="1">
    <citation type="journal article" date="2014" name="Appl. Environ. Microbiol.">
        <title>Insights into the Microbial Degradation of Rubber and Gutta-Percha by Analysis of the Complete Genome of Nocardia nova SH22a.</title>
        <authorList>
            <person name="Luo Q."/>
            <person name="Hiessl S."/>
            <person name="Poehlein A."/>
            <person name="Daniel R."/>
            <person name="Steinbuchel A."/>
        </authorList>
    </citation>
    <scope>NUCLEOTIDE SEQUENCE [LARGE SCALE GENOMIC DNA]</scope>
    <source>
        <strain evidence="3">SH22a</strain>
    </source>
</reference>
<dbReference type="AlphaFoldDB" id="W5TY08"/>
<dbReference type="RefSeq" id="WP_025353386.1">
    <property type="nucleotide sequence ID" value="NZ_CP006850.1"/>
</dbReference>
<dbReference type="KEGG" id="nno:NONO_c73550"/>
<dbReference type="Pfam" id="PF04760">
    <property type="entry name" value="IF2_N"/>
    <property type="match status" value="1"/>
</dbReference>
<keyword evidence="4" id="KW-1185">Reference proteome</keyword>
<evidence type="ECO:0000259" key="2">
    <source>
        <dbReference type="Pfam" id="PF04760"/>
    </source>
</evidence>
<proteinExistence type="predicted"/>
<dbReference type="EMBL" id="CP006850">
    <property type="protein sequence ID" value="AHH22111.1"/>
    <property type="molecule type" value="Genomic_DNA"/>
</dbReference>
<dbReference type="eggNOG" id="ENOG5031EIZ">
    <property type="taxonomic scope" value="Bacteria"/>
</dbReference>
<name>W5TY08_9NOCA</name>